<evidence type="ECO:0000256" key="12">
    <source>
        <dbReference type="ARBA" id="ARBA00022833"/>
    </source>
</evidence>
<evidence type="ECO:0000256" key="18">
    <source>
        <dbReference type="ARBA" id="ARBA00023172"/>
    </source>
</evidence>
<dbReference type="EC" id="3.1.1.4" evidence="5"/>
<keyword evidence="18" id="KW-0233">DNA recombination</keyword>
<dbReference type="InterPro" id="IPR033113">
    <property type="entry name" value="PLA2_histidine"/>
</dbReference>
<comment type="subcellular location">
    <subcellularLocation>
        <location evidence="3">Secreted</location>
    </subcellularLocation>
</comment>
<protein>
    <recommendedName>
        <fullName evidence="5">phospholipase A2</fullName>
        <ecNumber evidence="5">3.1.1.4</ecNumber>
    </recommendedName>
</protein>
<keyword evidence="12" id="KW-0862">Zinc</keyword>
<evidence type="ECO:0000313" key="24">
    <source>
        <dbReference type="Proteomes" id="UP001632038"/>
    </source>
</evidence>
<evidence type="ECO:0000256" key="9">
    <source>
        <dbReference type="ARBA" id="ARBA00022729"/>
    </source>
</evidence>
<dbReference type="GO" id="GO:0005576">
    <property type="term" value="C:extracellular region"/>
    <property type="evidence" value="ECO:0007669"/>
    <property type="project" value="UniProtKB-SubCell"/>
</dbReference>
<dbReference type="SUPFAM" id="SSF48619">
    <property type="entry name" value="Phospholipase A2, PLA2"/>
    <property type="match status" value="1"/>
</dbReference>
<evidence type="ECO:0000256" key="14">
    <source>
        <dbReference type="ARBA" id="ARBA00022963"/>
    </source>
</evidence>
<evidence type="ECO:0000256" key="19">
    <source>
        <dbReference type="PROSITE-ProRule" id="PRU00325"/>
    </source>
</evidence>
<keyword evidence="14" id="KW-0442">Lipid degradation</keyword>
<comment type="caution">
    <text evidence="23">The sequence shown here is derived from an EMBL/GenBank/DDBJ whole genome shotgun (WGS) entry which is preliminary data.</text>
</comment>
<gene>
    <name evidence="23" type="ORF">CASFOL_030638</name>
</gene>
<feature type="domain" description="SWIM-type" evidence="22">
    <location>
        <begin position="690"/>
        <end position="726"/>
    </location>
</feature>
<dbReference type="GO" id="GO:0008270">
    <property type="term" value="F:zinc ion binding"/>
    <property type="evidence" value="ECO:0007669"/>
    <property type="project" value="UniProtKB-KW"/>
</dbReference>
<comment type="similarity">
    <text evidence="4">Belongs to the phospholipase A2 family.</text>
</comment>
<organism evidence="23 24">
    <name type="scientific">Castilleja foliolosa</name>
    <dbReference type="NCBI Taxonomy" id="1961234"/>
    <lineage>
        <taxon>Eukaryota</taxon>
        <taxon>Viridiplantae</taxon>
        <taxon>Streptophyta</taxon>
        <taxon>Embryophyta</taxon>
        <taxon>Tracheophyta</taxon>
        <taxon>Spermatophyta</taxon>
        <taxon>Magnoliopsida</taxon>
        <taxon>eudicotyledons</taxon>
        <taxon>Gunneridae</taxon>
        <taxon>Pentapetalae</taxon>
        <taxon>asterids</taxon>
        <taxon>lamiids</taxon>
        <taxon>Lamiales</taxon>
        <taxon>Orobanchaceae</taxon>
        <taxon>Pedicularideae</taxon>
        <taxon>Castillejinae</taxon>
        <taxon>Castilleja</taxon>
    </lineage>
</organism>
<evidence type="ECO:0000256" key="1">
    <source>
        <dbReference type="ARBA" id="ARBA00001604"/>
    </source>
</evidence>
<reference evidence="24" key="1">
    <citation type="journal article" date="2024" name="IScience">
        <title>Strigolactones Initiate the Formation of Haustorium-like Structures in Castilleja.</title>
        <authorList>
            <person name="Buerger M."/>
            <person name="Peterson D."/>
            <person name="Chory J."/>
        </authorList>
    </citation>
    <scope>NUCLEOTIDE SEQUENCE [LARGE SCALE GENOMIC DNA]</scope>
</reference>
<evidence type="ECO:0000256" key="5">
    <source>
        <dbReference type="ARBA" id="ARBA00013278"/>
    </source>
</evidence>
<keyword evidence="6" id="KW-0964">Secreted</keyword>
<dbReference type="AlphaFoldDB" id="A0ABD3C6G9"/>
<dbReference type="GO" id="GO:0012505">
    <property type="term" value="C:endomembrane system"/>
    <property type="evidence" value="ECO:0007669"/>
    <property type="project" value="UniProtKB-ARBA"/>
</dbReference>
<dbReference type="GO" id="GO:0004623">
    <property type="term" value="F:phospholipase A2 activity"/>
    <property type="evidence" value="ECO:0007669"/>
    <property type="project" value="UniProtKB-EC"/>
</dbReference>
<dbReference type="PROSITE" id="PS00118">
    <property type="entry name" value="PA2_HIS"/>
    <property type="match status" value="1"/>
</dbReference>
<evidence type="ECO:0000259" key="22">
    <source>
        <dbReference type="PROSITE" id="PS50966"/>
    </source>
</evidence>
<dbReference type="InterPro" id="IPR036444">
    <property type="entry name" value="PLipase_A2_dom_sf"/>
</dbReference>
<dbReference type="PROSITE" id="PS50966">
    <property type="entry name" value="ZF_SWIM"/>
    <property type="match status" value="1"/>
</dbReference>
<evidence type="ECO:0000256" key="20">
    <source>
        <dbReference type="SAM" id="MobiDB-lite"/>
    </source>
</evidence>
<dbReference type="GO" id="GO:0016042">
    <property type="term" value="P:lipid catabolic process"/>
    <property type="evidence" value="ECO:0007669"/>
    <property type="project" value="UniProtKB-KW"/>
</dbReference>
<dbReference type="Proteomes" id="UP001632038">
    <property type="component" value="Unassembled WGS sequence"/>
</dbReference>
<keyword evidence="24" id="KW-1185">Reference proteome</keyword>
<evidence type="ECO:0000256" key="17">
    <source>
        <dbReference type="ARBA" id="ARBA00023157"/>
    </source>
</evidence>
<keyword evidence="9 21" id="KW-0732">Signal</keyword>
<evidence type="ECO:0000256" key="4">
    <source>
        <dbReference type="ARBA" id="ARBA00007056"/>
    </source>
</evidence>
<keyword evidence="8" id="KW-0479">Metal-binding</keyword>
<comment type="cofactor">
    <cofactor evidence="2">
        <name>Ca(2+)</name>
        <dbReference type="ChEBI" id="CHEBI:29108"/>
    </cofactor>
</comment>
<dbReference type="GO" id="GO:0003677">
    <property type="term" value="F:DNA binding"/>
    <property type="evidence" value="ECO:0007669"/>
    <property type="project" value="UniProtKB-KW"/>
</dbReference>
<evidence type="ECO:0000256" key="7">
    <source>
        <dbReference type="ARBA" id="ARBA00022578"/>
    </source>
</evidence>
<dbReference type="CDD" id="cd04706">
    <property type="entry name" value="PLA2_plant"/>
    <property type="match status" value="1"/>
</dbReference>
<feature type="signal peptide" evidence="21">
    <location>
        <begin position="1"/>
        <end position="22"/>
    </location>
</feature>
<feature type="region of interest" description="Disordered" evidence="20">
    <location>
        <begin position="836"/>
        <end position="856"/>
    </location>
</feature>
<dbReference type="SMART" id="SM00575">
    <property type="entry name" value="ZnF_PMZ"/>
    <property type="match status" value="1"/>
</dbReference>
<comment type="catalytic activity">
    <reaction evidence="1">
        <text>a 1,2-diacyl-sn-glycero-3-phosphocholine + H2O = a 1-acyl-sn-glycero-3-phosphocholine + a fatty acid + H(+)</text>
        <dbReference type="Rhea" id="RHEA:15801"/>
        <dbReference type="ChEBI" id="CHEBI:15377"/>
        <dbReference type="ChEBI" id="CHEBI:15378"/>
        <dbReference type="ChEBI" id="CHEBI:28868"/>
        <dbReference type="ChEBI" id="CHEBI:57643"/>
        <dbReference type="ChEBI" id="CHEBI:58168"/>
        <dbReference type="EC" id="3.1.1.4"/>
    </reaction>
</comment>
<evidence type="ECO:0000256" key="21">
    <source>
        <dbReference type="SAM" id="SignalP"/>
    </source>
</evidence>
<evidence type="ECO:0000256" key="11">
    <source>
        <dbReference type="ARBA" id="ARBA00022801"/>
    </source>
</evidence>
<keyword evidence="11" id="KW-0378">Hydrolase</keyword>
<dbReference type="InterPro" id="IPR006564">
    <property type="entry name" value="Znf_PMZ"/>
</dbReference>
<dbReference type="Gene3D" id="1.20.90.10">
    <property type="entry name" value="Phospholipase A2 domain"/>
    <property type="match status" value="1"/>
</dbReference>
<evidence type="ECO:0000256" key="15">
    <source>
        <dbReference type="ARBA" id="ARBA00023098"/>
    </source>
</evidence>
<evidence type="ECO:0000256" key="16">
    <source>
        <dbReference type="ARBA" id="ARBA00023125"/>
    </source>
</evidence>
<dbReference type="FunFam" id="1.20.90.10:FF:000005">
    <property type="entry name" value="Secretory phospholipase A2"/>
    <property type="match status" value="1"/>
</dbReference>
<evidence type="ECO:0000256" key="3">
    <source>
        <dbReference type="ARBA" id="ARBA00004613"/>
    </source>
</evidence>
<dbReference type="PANTHER" id="PTHR47718:SF18">
    <property type="entry name" value="PROTEIN FAR1-RELATED SEQUENCE 5-LIKE"/>
    <property type="match status" value="1"/>
</dbReference>
<keyword evidence="10 19" id="KW-0863">Zinc-finger</keyword>
<keyword evidence="17" id="KW-1015">Disulfide bond</keyword>
<dbReference type="PROSITE" id="PS01007">
    <property type="entry name" value="TRANSPOSASE_MUTATOR"/>
    <property type="match status" value="1"/>
</dbReference>
<proteinExistence type="inferred from homology"/>
<feature type="chain" id="PRO_5044799262" description="phospholipase A2" evidence="21">
    <location>
        <begin position="23"/>
        <end position="891"/>
    </location>
</feature>
<evidence type="ECO:0000256" key="8">
    <source>
        <dbReference type="ARBA" id="ARBA00022723"/>
    </source>
</evidence>
<dbReference type="InterPro" id="IPR007527">
    <property type="entry name" value="Znf_SWIM"/>
</dbReference>
<evidence type="ECO:0000256" key="10">
    <source>
        <dbReference type="ARBA" id="ARBA00022771"/>
    </source>
</evidence>
<name>A0ABD3C6G9_9LAMI</name>
<dbReference type="GO" id="GO:0032196">
    <property type="term" value="P:transposition"/>
    <property type="evidence" value="ECO:0007669"/>
    <property type="project" value="UniProtKB-KW"/>
</dbReference>
<dbReference type="Pfam" id="PF03101">
    <property type="entry name" value="FAR1"/>
    <property type="match status" value="1"/>
</dbReference>
<dbReference type="InterPro" id="IPR018289">
    <property type="entry name" value="MULE_transposase_dom"/>
</dbReference>
<sequence length="891" mass="101391">MNSNVQILIFTRLVLFAVSIYADDASNIGLHAQAGFNSCSRTCKSNYCDALPVLRYGKYCGLLYTGCPGEKPCDGLDACCMQHDMCIGKMKNDYLNQHCSKELMKCANAYGRSGAPSFEGNTCEVDGIVKAINNAMRAAIYARKMFGSTPSETGDNFKIVYSPGSTKYYVPICDPSVKPFIDQRFANLKVAIEFYRTYAANSGFDSRLSSAKYAPDGSIIWKYVLCNRQGEKKTNQPSASSEVPDGKLKKRRVTVRQGCNAHIAFRISSGGTYVVKHFEEKHTHELCSERYRMFMKNNRNMDAGHQHFLMNCAKVNVGATKSYRMYKEAVGGYENIGCTSVEFKNFSRDLRAFVSGVDAQILTENLFKKREISPAFYFAFDVDEKDQLSRLFWADPICRRNFAAFGDIVSLDATYSMNRYNLVFTPFTGIDNHKRIVTFGAGLLSREDVDSYAWLLEKFEDCMGRCPLMIMTDQDPGLKIAIERVLTDTRHRLCMWHIMKKIPDKMPPKLKKNDAGFRQKFDSLVWDEFIEPDQFEKQWANIMTEFALTDDSWFTSMYIARSSWIPAYFRDFPLSGLLKTSSVSESVNSYFGKFLKKTSNLVQFFMEYENAIEAQRHAQESLNARNALSSPDLKTPLPFEKHARDIYTNRIFLETQDEIHNACFKCRILSVENNGISRAYKVHDGSSREFDVVFDGTDNSYVCSCKKFTRYGMLCSHIFMLFKDLNIDSIPEKYIHNRWTRLATLRASVDFGMDQNMSTVARDDCKLAMSRIYSVFYSSVGLIDGNAEKMNSYLESITELRDSISNQDSSSTNVSAKRNLFLNYFNVDSLPEDATIRNPAPAKNKGSGRRIKSSKEIAIESSKKPLRLCRKCNQKTNHDSRNCPNVADESE</sequence>
<dbReference type="InterPro" id="IPR004330">
    <property type="entry name" value="FAR1_DNA_bnd_dom"/>
</dbReference>
<keyword evidence="7" id="KW-0815">Transposition</keyword>
<dbReference type="PANTHER" id="PTHR47718">
    <property type="entry name" value="OS01G0519700 PROTEIN"/>
    <property type="match status" value="1"/>
</dbReference>
<evidence type="ECO:0000256" key="6">
    <source>
        <dbReference type="ARBA" id="ARBA00022525"/>
    </source>
</evidence>
<keyword evidence="15" id="KW-0443">Lipid metabolism</keyword>
<dbReference type="EMBL" id="JAVIJP010000052">
    <property type="protein sequence ID" value="KAL3625184.1"/>
    <property type="molecule type" value="Genomic_DNA"/>
</dbReference>
<keyword evidence="16" id="KW-0238">DNA-binding</keyword>
<keyword evidence="13" id="KW-0106">Calcium</keyword>
<dbReference type="Pfam" id="PF10551">
    <property type="entry name" value="MULE"/>
    <property type="match status" value="1"/>
</dbReference>
<accession>A0ABD3C6G9</accession>
<evidence type="ECO:0000256" key="13">
    <source>
        <dbReference type="ARBA" id="ARBA00022837"/>
    </source>
</evidence>
<dbReference type="GO" id="GO:0006310">
    <property type="term" value="P:DNA recombination"/>
    <property type="evidence" value="ECO:0007669"/>
    <property type="project" value="UniProtKB-KW"/>
</dbReference>
<evidence type="ECO:0000256" key="2">
    <source>
        <dbReference type="ARBA" id="ARBA00001913"/>
    </source>
</evidence>
<evidence type="ECO:0000313" key="23">
    <source>
        <dbReference type="EMBL" id="KAL3625184.1"/>
    </source>
</evidence>
<dbReference type="InterPro" id="IPR001207">
    <property type="entry name" value="Transposase_mutator"/>
</dbReference>